<sequence>MNVKIRGGTMLRIDHDYDDHIDVARAVFHMYGTHATIRIAIDHLLYPLTVLSNLGNEIQQLHANSN</sequence>
<keyword evidence="2" id="KW-1185">Reference proteome</keyword>
<reference evidence="1" key="1">
    <citation type="submission" date="2022-12" db="EMBL/GenBank/DDBJ databases">
        <title>Genome assemblies of Blomia tropicalis.</title>
        <authorList>
            <person name="Cui Y."/>
        </authorList>
    </citation>
    <scope>NUCLEOTIDE SEQUENCE</scope>
    <source>
        <tissue evidence="1">Adult mites</tissue>
    </source>
</reference>
<protein>
    <submittedName>
        <fullName evidence="1">Uncharacterized protein</fullName>
    </submittedName>
</protein>
<gene>
    <name evidence="1" type="ORF">RDWZM_003297</name>
</gene>
<dbReference type="EMBL" id="JAPWDV010000001">
    <property type="protein sequence ID" value="KAJ6224752.1"/>
    <property type="molecule type" value="Genomic_DNA"/>
</dbReference>
<dbReference type="AlphaFoldDB" id="A0A9Q0MFK6"/>
<evidence type="ECO:0000313" key="1">
    <source>
        <dbReference type="EMBL" id="KAJ6224752.1"/>
    </source>
</evidence>
<evidence type="ECO:0000313" key="2">
    <source>
        <dbReference type="Proteomes" id="UP001142055"/>
    </source>
</evidence>
<organism evidence="1 2">
    <name type="scientific">Blomia tropicalis</name>
    <name type="common">Mite</name>
    <dbReference type="NCBI Taxonomy" id="40697"/>
    <lineage>
        <taxon>Eukaryota</taxon>
        <taxon>Metazoa</taxon>
        <taxon>Ecdysozoa</taxon>
        <taxon>Arthropoda</taxon>
        <taxon>Chelicerata</taxon>
        <taxon>Arachnida</taxon>
        <taxon>Acari</taxon>
        <taxon>Acariformes</taxon>
        <taxon>Sarcoptiformes</taxon>
        <taxon>Astigmata</taxon>
        <taxon>Glycyphagoidea</taxon>
        <taxon>Echimyopodidae</taxon>
        <taxon>Blomia</taxon>
    </lineage>
</organism>
<proteinExistence type="predicted"/>
<accession>A0A9Q0MFK6</accession>
<name>A0A9Q0MFK6_BLOTA</name>
<comment type="caution">
    <text evidence="1">The sequence shown here is derived from an EMBL/GenBank/DDBJ whole genome shotgun (WGS) entry which is preliminary data.</text>
</comment>
<dbReference type="Proteomes" id="UP001142055">
    <property type="component" value="Chromosome 1"/>
</dbReference>